<reference evidence="6" key="2">
    <citation type="journal article" date="2019" name="Genome Biol. Evol.">
        <title>Day and night: Metabolic profiles and evolutionary relationships of six axenic non-marine cyanobacteria.</title>
        <authorList>
            <person name="Will S.E."/>
            <person name="Henke P."/>
            <person name="Boedeker C."/>
            <person name="Huang S."/>
            <person name="Brinkmann H."/>
            <person name="Rohde M."/>
            <person name="Jarek M."/>
            <person name="Friedl T."/>
            <person name="Seufert S."/>
            <person name="Schumacher M."/>
            <person name="Overmann J."/>
            <person name="Neumann-Schaal M."/>
            <person name="Petersen J."/>
        </authorList>
    </citation>
    <scope>NUCLEOTIDE SEQUENCE [LARGE SCALE GENOMIC DNA]</scope>
    <source>
        <strain evidence="6">PCC 7102</strain>
    </source>
</reference>
<dbReference type="Pfam" id="PF14622">
    <property type="entry name" value="Ribonucleas_3_3"/>
    <property type="match status" value="1"/>
</dbReference>
<dbReference type="SMART" id="SM00535">
    <property type="entry name" value="RIBOc"/>
    <property type="match status" value="1"/>
</dbReference>
<evidence type="ECO:0000256" key="1">
    <source>
        <dbReference type="ARBA" id="ARBA00017706"/>
    </source>
</evidence>
<dbReference type="RefSeq" id="WP_127082322.1">
    <property type="nucleotide sequence ID" value="NZ_RSCL01000009.1"/>
</dbReference>
<dbReference type="InterPro" id="IPR000999">
    <property type="entry name" value="RNase_III_dom"/>
</dbReference>
<gene>
    <name evidence="6" type="ORF">DSM106972_038860</name>
</gene>
<name>A0A3S1AMX9_9CYAN</name>
<dbReference type="InterPro" id="IPR036389">
    <property type="entry name" value="RNase_III_sf"/>
</dbReference>
<dbReference type="GO" id="GO:0006396">
    <property type="term" value="P:RNA processing"/>
    <property type="evidence" value="ECO:0007669"/>
    <property type="project" value="InterPro"/>
</dbReference>
<comment type="caution">
    <text evidence="6">The sequence shown here is derived from an EMBL/GenBank/DDBJ whole genome shotgun (WGS) entry which is preliminary data.</text>
</comment>
<dbReference type="PANTHER" id="PTHR14950:SF37">
    <property type="entry name" value="ENDORIBONUCLEASE DICER"/>
    <property type="match status" value="1"/>
</dbReference>
<dbReference type="AlphaFoldDB" id="A0A3S1AMX9"/>
<dbReference type="CDD" id="cd00593">
    <property type="entry name" value="RIBOc"/>
    <property type="match status" value="1"/>
</dbReference>
<evidence type="ECO:0000256" key="3">
    <source>
        <dbReference type="ARBA" id="ARBA00032486"/>
    </source>
</evidence>
<dbReference type="EMBL" id="RSCL01000009">
    <property type="protein sequence ID" value="RUT05065.1"/>
    <property type="molecule type" value="Genomic_DNA"/>
</dbReference>
<sequence length="215" mass="24882">MVLPNNSSIKREQEIQAFLRILNISGLDKELIEVSLMHPSYLYESNIDREKKDLQEKEYRRLAHLGDAIIGAVVTDYLYEQYLDLTEGELTQLKQQLVNKVKLSEFARKINLHQYCLLGESLKGSNVNRQGKLFAEMFEAVCGAIYLGLKRDFSSSKSWLIERLLTSTLDKVIDLDETDNKYKYYDYVLTTGEYLDAIRLKDFPNYGWTLGNGDD</sequence>
<evidence type="ECO:0000256" key="4">
    <source>
        <dbReference type="ARBA" id="ARBA00049596"/>
    </source>
</evidence>
<protein>
    <recommendedName>
        <fullName evidence="1">Ribonuclease 3</fullName>
    </recommendedName>
    <alternativeName>
        <fullName evidence="3">Ribonuclease III</fullName>
    </alternativeName>
</protein>
<dbReference type="Gene3D" id="1.10.1520.10">
    <property type="entry name" value="Ribonuclease III domain"/>
    <property type="match status" value="1"/>
</dbReference>
<evidence type="ECO:0000313" key="7">
    <source>
        <dbReference type="Proteomes" id="UP000271624"/>
    </source>
</evidence>
<keyword evidence="2" id="KW-0378">Hydrolase</keyword>
<dbReference type="PROSITE" id="PS50142">
    <property type="entry name" value="RNASE_3_2"/>
    <property type="match status" value="1"/>
</dbReference>
<evidence type="ECO:0000256" key="2">
    <source>
        <dbReference type="ARBA" id="ARBA00022801"/>
    </source>
</evidence>
<dbReference type="GO" id="GO:0004525">
    <property type="term" value="F:ribonuclease III activity"/>
    <property type="evidence" value="ECO:0007669"/>
    <property type="project" value="InterPro"/>
</dbReference>
<feature type="domain" description="RNase III" evidence="5">
    <location>
        <begin position="15"/>
        <end position="150"/>
    </location>
</feature>
<dbReference type="PANTHER" id="PTHR14950">
    <property type="entry name" value="DICER-RELATED"/>
    <property type="match status" value="1"/>
</dbReference>
<comment type="function">
    <text evidence="4">Digests double-stranded RNA. Involved in the processing of primary rRNA transcript to yield the immediate precursors to the large and small rRNAs (23S and 16S). Processes some mRNAs, and tRNAs when they are encoded in the rRNA operon. Processes pre-crRNA and tracrRNA of type II CRISPR loci if present in the organism.</text>
</comment>
<proteinExistence type="predicted"/>
<reference evidence="6" key="1">
    <citation type="submission" date="2018-12" db="EMBL/GenBank/DDBJ databases">
        <authorList>
            <person name="Will S."/>
            <person name="Neumann-Schaal M."/>
            <person name="Henke P."/>
        </authorList>
    </citation>
    <scope>NUCLEOTIDE SEQUENCE</scope>
    <source>
        <strain evidence="6">PCC 7102</strain>
    </source>
</reference>
<evidence type="ECO:0000313" key="6">
    <source>
        <dbReference type="EMBL" id="RUT05065.1"/>
    </source>
</evidence>
<dbReference type="OrthoDB" id="517305at2"/>
<accession>A0A3S1AMX9</accession>
<organism evidence="6 7">
    <name type="scientific">Dulcicalothrix desertica PCC 7102</name>
    <dbReference type="NCBI Taxonomy" id="232991"/>
    <lineage>
        <taxon>Bacteria</taxon>
        <taxon>Bacillati</taxon>
        <taxon>Cyanobacteriota</taxon>
        <taxon>Cyanophyceae</taxon>
        <taxon>Nostocales</taxon>
        <taxon>Calotrichaceae</taxon>
        <taxon>Dulcicalothrix</taxon>
    </lineage>
</organism>
<dbReference type="Proteomes" id="UP000271624">
    <property type="component" value="Unassembled WGS sequence"/>
</dbReference>
<evidence type="ECO:0000259" key="5">
    <source>
        <dbReference type="PROSITE" id="PS50142"/>
    </source>
</evidence>
<dbReference type="SUPFAM" id="SSF69065">
    <property type="entry name" value="RNase III domain-like"/>
    <property type="match status" value="1"/>
</dbReference>
<keyword evidence="7" id="KW-1185">Reference proteome</keyword>